<dbReference type="PROSITE" id="PS00491">
    <property type="entry name" value="PROLINE_PEPTIDASE"/>
    <property type="match status" value="1"/>
</dbReference>
<reference evidence="5" key="1">
    <citation type="submission" date="2020-02" db="EMBL/GenBank/DDBJ databases">
        <authorList>
            <person name="Meier V. D."/>
        </authorList>
    </citation>
    <scope>NUCLEOTIDE SEQUENCE</scope>
    <source>
        <strain evidence="5">AVDCRST_MAG80</strain>
    </source>
</reference>
<keyword evidence="5" id="KW-0031">Aminopeptidase</keyword>
<dbReference type="Pfam" id="PF00557">
    <property type="entry name" value="Peptidase_M24"/>
    <property type="match status" value="1"/>
</dbReference>
<sequence>MDSTKDTPTLLVIAAPEHDATAYHLSGFLAPDAVIYLRVGGETGTGYLVVSSMEYGRAKRDARADEVLSFDELDVMNLARELKSGGRALAAATARLLERLGAANSPAVVPPSLGVVYADELRARGLTVTPDAGLFAGLRRQKTEEEISYIERTQRAVEEACDHAVGILRESEVAEDNTLVYWGEALTSERLRSEIDIELLRRGCAAEGTITAGGVQAADPHERGHGPLKAGESIILDIFPADKASRYYADMTRTFVKGEPGEELQKMYDAVLESQEAALAMVGPGVNGRDVHQKVSDILHEAGYETLLHDQKPGEPLQRGFIHGTGHGVGLEIHEAPRVSTADEKLVPGDVVTIEPGLYYPEIGGVRIEDLVVVTEDGCRNLTRFPKEFRI</sequence>
<dbReference type="InterPro" id="IPR001131">
    <property type="entry name" value="Peptidase_M24B_aminopep-P_CS"/>
</dbReference>
<dbReference type="PANTHER" id="PTHR46112:SF2">
    <property type="entry name" value="XAA-PRO AMINOPEPTIDASE P-RELATED"/>
    <property type="match status" value="1"/>
</dbReference>
<evidence type="ECO:0000313" key="5">
    <source>
        <dbReference type="EMBL" id="CAA9439175.1"/>
    </source>
</evidence>
<organism evidence="5">
    <name type="scientific">uncultured Rubrobacteraceae bacterium</name>
    <dbReference type="NCBI Taxonomy" id="349277"/>
    <lineage>
        <taxon>Bacteria</taxon>
        <taxon>Bacillati</taxon>
        <taxon>Actinomycetota</taxon>
        <taxon>Rubrobacteria</taxon>
        <taxon>Rubrobacterales</taxon>
        <taxon>Rubrobacteraceae</taxon>
        <taxon>environmental samples</taxon>
    </lineage>
</organism>
<comment type="similarity">
    <text evidence="3">Belongs to the peptidase M24B family.</text>
</comment>
<evidence type="ECO:0000256" key="2">
    <source>
        <dbReference type="ARBA" id="ARBA00022801"/>
    </source>
</evidence>
<keyword evidence="1 3" id="KW-0479">Metal-binding</keyword>
<keyword evidence="5" id="KW-0645">Protease</keyword>
<dbReference type="SUPFAM" id="SSF55920">
    <property type="entry name" value="Creatinase/aminopeptidase"/>
    <property type="match status" value="1"/>
</dbReference>
<dbReference type="InterPro" id="IPR050659">
    <property type="entry name" value="Peptidase_M24B"/>
</dbReference>
<dbReference type="AlphaFoldDB" id="A0A6J4QF90"/>
<protein>
    <submittedName>
        <fullName evidence="5">Xaa-Pro aminopeptidase</fullName>
        <ecNumber evidence="5">3.4.11.9</ecNumber>
    </submittedName>
</protein>
<keyword evidence="2 5" id="KW-0378">Hydrolase</keyword>
<dbReference type="InterPro" id="IPR036005">
    <property type="entry name" value="Creatinase/aminopeptidase-like"/>
</dbReference>
<dbReference type="GO" id="GO:0046872">
    <property type="term" value="F:metal ion binding"/>
    <property type="evidence" value="ECO:0007669"/>
    <property type="project" value="UniProtKB-KW"/>
</dbReference>
<dbReference type="Gene3D" id="3.90.230.10">
    <property type="entry name" value="Creatinase/methionine aminopeptidase superfamily"/>
    <property type="match status" value="1"/>
</dbReference>
<name>A0A6J4QF90_9ACTN</name>
<proteinExistence type="inferred from homology"/>
<dbReference type="EC" id="3.4.11.9" evidence="5"/>
<evidence type="ECO:0000256" key="3">
    <source>
        <dbReference type="RuleBase" id="RU000590"/>
    </source>
</evidence>
<feature type="domain" description="Peptidase M24" evidence="4">
    <location>
        <begin position="150"/>
        <end position="376"/>
    </location>
</feature>
<evidence type="ECO:0000256" key="1">
    <source>
        <dbReference type="ARBA" id="ARBA00022723"/>
    </source>
</evidence>
<gene>
    <name evidence="5" type="ORF">AVDCRST_MAG80-1153</name>
</gene>
<dbReference type="GO" id="GO:0004177">
    <property type="term" value="F:aminopeptidase activity"/>
    <property type="evidence" value="ECO:0007669"/>
    <property type="project" value="UniProtKB-KW"/>
</dbReference>
<dbReference type="PANTHER" id="PTHR46112">
    <property type="entry name" value="AMINOPEPTIDASE"/>
    <property type="match status" value="1"/>
</dbReference>
<dbReference type="EMBL" id="CADCVC010000100">
    <property type="protein sequence ID" value="CAA9439175.1"/>
    <property type="molecule type" value="Genomic_DNA"/>
</dbReference>
<dbReference type="InterPro" id="IPR000994">
    <property type="entry name" value="Pept_M24"/>
</dbReference>
<accession>A0A6J4QF90</accession>
<evidence type="ECO:0000259" key="4">
    <source>
        <dbReference type="Pfam" id="PF00557"/>
    </source>
</evidence>